<keyword evidence="2" id="KW-0269">Exonuclease</keyword>
<dbReference type="GO" id="GO:0004519">
    <property type="term" value="F:endonuclease activity"/>
    <property type="evidence" value="ECO:0007669"/>
    <property type="project" value="UniProtKB-KW"/>
</dbReference>
<feature type="domain" description="Endonuclease/exonuclease/phosphatase" evidence="1">
    <location>
        <begin position="64"/>
        <end position="332"/>
    </location>
</feature>
<accession>A0A5N3P688</accession>
<reference evidence="2 3" key="1">
    <citation type="journal article" date="2019" name="Microorganisms">
        <title>Genome Insights into the Novel Species Microvirga brassicacearum, a Rapeseed Endophyte with Biotechnological Potential.</title>
        <authorList>
            <person name="Jimenez-Gomez A."/>
            <person name="Saati-Santamaria Z."/>
            <person name="Igual J.M."/>
            <person name="Rivas R."/>
            <person name="Mateos P.F."/>
            <person name="Garcia-Fraile P."/>
        </authorList>
    </citation>
    <scope>NUCLEOTIDE SEQUENCE [LARGE SCALE GENOMIC DNA]</scope>
    <source>
        <strain evidence="2 3">CDVBN77</strain>
    </source>
</reference>
<evidence type="ECO:0000313" key="3">
    <source>
        <dbReference type="Proteomes" id="UP000325684"/>
    </source>
</evidence>
<dbReference type="Gene3D" id="3.60.10.10">
    <property type="entry name" value="Endonuclease/exonuclease/phosphatase"/>
    <property type="match status" value="1"/>
</dbReference>
<dbReference type="InterPro" id="IPR005135">
    <property type="entry name" value="Endo/exonuclease/phosphatase"/>
</dbReference>
<dbReference type="Pfam" id="PF03372">
    <property type="entry name" value="Exo_endo_phos"/>
    <property type="match status" value="1"/>
</dbReference>
<dbReference type="Proteomes" id="UP000325684">
    <property type="component" value="Unassembled WGS sequence"/>
</dbReference>
<dbReference type="AlphaFoldDB" id="A0A5N3P688"/>
<dbReference type="SUPFAM" id="SSF56219">
    <property type="entry name" value="DNase I-like"/>
    <property type="match status" value="1"/>
</dbReference>
<dbReference type="InterPro" id="IPR036691">
    <property type="entry name" value="Endo/exonu/phosph_ase_sf"/>
</dbReference>
<protein>
    <submittedName>
        <fullName evidence="2">Endonuclease/exonuclease/phosphatase family protein</fullName>
    </submittedName>
</protein>
<keyword evidence="3" id="KW-1185">Reference proteome</keyword>
<sequence>MRPIVTDTTPDLPPVPNAVLLEARTKAPRPEDHARYLRDLAPFHLIEAVPPRYVAPWPARLSVASFNVERLTDVKAVRALLDSVGAHVALLTEVDVGMARSGNRHTLRDLTAETGEGFLYGLEFLELDLGDESEMRTYAGERNTRSFHGNAIVSNLRLERPHLIPLEESGFWFPGQDGAQRRIGGRMGLAARLVDAPFPLWVVAVHLESKTTREDRQGQIQALLRGLDSFAAGEACIIGGDLNTKELPAGDGAQQQVLKEAEQFEPLFGDFRREGFAWAAANVAAVTQRTGPSGKPPPPFRKLDWFLVRGISPEHSRVIPALDGQGRPVSDHDMLALDLVPDADV</sequence>
<gene>
    <name evidence="2" type="ORF">FEZ63_19220</name>
</gene>
<keyword evidence="2" id="KW-0378">Hydrolase</keyword>
<organism evidence="2 3">
    <name type="scientific">Microvirga brassicacearum</name>
    <dbReference type="NCBI Taxonomy" id="2580413"/>
    <lineage>
        <taxon>Bacteria</taxon>
        <taxon>Pseudomonadati</taxon>
        <taxon>Pseudomonadota</taxon>
        <taxon>Alphaproteobacteria</taxon>
        <taxon>Hyphomicrobiales</taxon>
        <taxon>Methylobacteriaceae</taxon>
        <taxon>Microvirga</taxon>
    </lineage>
</organism>
<keyword evidence="2" id="KW-0255">Endonuclease</keyword>
<dbReference type="RefSeq" id="WP_150947509.1">
    <property type="nucleotide sequence ID" value="NZ_VCMV01000038.1"/>
</dbReference>
<dbReference type="GO" id="GO:0004527">
    <property type="term" value="F:exonuclease activity"/>
    <property type="evidence" value="ECO:0007669"/>
    <property type="project" value="UniProtKB-KW"/>
</dbReference>
<name>A0A5N3P688_9HYPH</name>
<proteinExistence type="predicted"/>
<evidence type="ECO:0000313" key="2">
    <source>
        <dbReference type="EMBL" id="KAB0265256.1"/>
    </source>
</evidence>
<comment type="caution">
    <text evidence="2">The sequence shown here is derived from an EMBL/GenBank/DDBJ whole genome shotgun (WGS) entry which is preliminary data.</text>
</comment>
<evidence type="ECO:0000259" key="1">
    <source>
        <dbReference type="Pfam" id="PF03372"/>
    </source>
</evidence>
<keyword evidence="2" id="KW-0540">Nuclease</keyword>
<dbReference type="OrthoDB" id="8047712at2"/>
<dbReference type="EMBL" id="VCMV01000038">
    <property type="protein sequence ID" value="KAB0265256.1"/>
    <property type="molecule type" value="Genomic_DNA"/>
</dbReference>